<sequence>MVIVLVLMLSTAVLSLSAMQSSLLNERLAGNFRESVQAYNEAEAGITDFYQALVASSDGDDAELSRFIASEAAPPGHRIREAARANNGLGQGGAALAGLIRPGPHGSASKRENASYQLAFPAQQSVDAAGQFVVVSTGRFGSGDHQAEREVIAIFEWTSERRRPFGGLMSCEGVSVTGSGIIDSYDAGAGPYGTPADNARRSGVVVGTQTDGAQVQVTGASPIYGDVRSTGTIEATGSGSIHGNVLANADVNLRGGGVHVYGDVESGGDVAVSSSGTVHGDIRANGRAKLGNWSSRVNGSIVAEHVDSVRDPDDQVGGTITRREGGAGVSRLPSVASSAECDSLNVQEIYDGYRNQGVGSGALQLGGQGRTVILDDRGLSDPVNPEAEVFVSESSDGLSLARLDSLTLGGSANLQIGSPERPVDMVLVVDGPISLGGGGSFRIAGGSTLRIVTSGQFDLGSGISVGDRSPSKIDENGDLVAVLSVVSTYDDQGRGGQHQGVRIRGASDFYGQVIAPFSHVDIAGSGNLYGALNGRTISVSGSGGFHYDESFGELALEPVQEAGGGRPRLVNIY</sequence>
<organism evidence="4 5">
    <name type="scientific">Franzmannia qiaohouensis</name>
    <dbReference type="NCBI Taxonomy" id="1329370"/>
    <lineage>
        <taxon>Bacteria</taxon>
        <taxon>Pseudomonadati</taxon>
        <taxon>Pseudomonadota</taxon>
        <taxon>Gammaproteobacteria</taxon>
        <taxon>Oceanospirillales</taxon>
        <taxon>Halomonadaceae</taxon>
        <taxon>Franzmannia</taxon>
    </lineage>
</organism>
<dbReference type="InterPro" id="IPR025746">
    <property type="entry name" value="PilX_N_dom"/>
</dbReference>
<feature type="signal peptide" evidence="1">
    <location>
        <begin position="1"/>
        <end position="18"/>
    </location>
</feature>
<evidence type="ECO:0000256" key="1">
    <source>
        <dbReference type="SAM" id="SignalP"/>
    </source>
</evidence>
<dbReference type="EMBL" id="JARWAM010000032">
    <property type="protein sequence ID" value="MDR5907821.1"/>
    <property type="molecule type" value="Genomic_DNA"/>
</dbReference>
<feature type="domain" description="Type 4 fimbrial biogenesis protein PilX N-terminal" evidence="2">
    <location>
        <begin position="2"/>
        <end position="46"/>
    </location>
</feature>
<keyword evidence="1" id="KW-0732">Signal</keyword>
<protein>
    <submittedName>
        <fullName evidence="4">PilX N-terminal domain-containing pilus assembly protein</fullName>
    </submittedName>
</protein>
<feature type="domain" description="DUF7305" evidence="3">
    <location>
        <begin position="424"/>
        <end position="551"/>
    </location>
</feature>
<evidence type="ECO:0000313" key="5">
    <source>
        <dbReference type="Proteomes" id="UP001251374"/>
    </source>
</evidence>
<dbReference type="Pfam" id="PF14341">
    <property type="entry name" value="PilX_N"/>
    <property type="match status" value="1"/>
</dbReference>
<keyword evidence="5" id="KW-1185">Reference proteome</keyword>
<comment type="caution">
    <text evidence="4">The sequence shown here is derived from an EMBL/GenBank/DDBJ whole genome shotgun (WGS) entry which is preliminary data.</text>
</comment>
<feature type="chain" id="PRO_5045960299" evidence="1">
    <location>
        <begin position="19"/>
        <end position="573"/>
    </location>
</feature>
<evidence type="ECO:0000259" key="2">
    <source>
        <dbReference type="Pfam" id="PF14341"/>
    </source>
</evidence>
<gene>
    <name evidence="4" type="ORF">QC821_21325</name>
</gene>
<evidence type="ECO:0000259" key="3">
    <source>
        <dbReference type="Pfam" id="PF23981"/>
    </source>
</evidence>
<dbReference type="Proteomes" id="UP001251374">
    <property type="component" value="Unassembled WGS sequence"/>
</dbReference>
<dbReference type="Pfam" id="PF23981">
    <property type="entry name" value="DUF7305"/>
    <property type="match status" value="1"/>
</dbReference>
<dbReference type="RefSeq" id="WP_309725486.1">
    <property type="nucleotide sequence ID" value="NZ_JARWAM010000032.1"/>
</dbReference>
<reference evidence="4 5" key="1">
    <citation type="submission" date="2023-04" db="EMBL/GenBank/DDBJ databases">
        <title>A long-awaited taxogenomic arrangement of the family Halomonadaceae.</title>
        <authorList>
            <person name="De La Haba R."/>
            <person name="Chuvochina M."/>
            <person name="Wittouck S."/>
            <person name="Arahal D.R."/>
            <person name="Sanchez-Porro C."/>
            <person name="Hugenholtz P."/>
            <person name="Ventosa A."/>
        </authorList>
    </citation>
    <scope>NUCLEOTIDE SEQUENCE [LARGE SCALE GENOMIC DNA]</scope>
    <source>
        <strain evidence="4 5">DSM 26770</strain>
    </source>
</reference>
<name>A0ABU1HK12_9GAMM</name>
<dbReference type="InterPro" id="IPR055729">
    <property type="entry name" value="DUF7305"/>
</dbReference>
<proteinExistence type="predicted"/>
<accession>A0ABU1HK12</accession>
<evidence type="ECO:0000313" key="4">
    <source>
        <dbReference type="EMBL" id="MDR5907821.1"/>
    </source>
</evidence>